<protein>
    <recommendedName>
        <fullName evidence="1">non-specific serine/threonine protein kinase</fullName>
        <ecNumber evidence="1">2.7.11.1</ecNumber>
    </recommendedName>
</protein>
<dbReference type="VEuPathDB" id="GiardiaDB:QR46_0987"/>
<dbReference type="OrthoDB" id="69842at2759"/>
<name>A0A132NY61_GIAIN</name>
<keyword evidence="2" id="KW-0808">Transferase</keyword>
<dbReference type="AlphaFoldDB" id="A0A132NY61"/>
<reference evidence="7 8" key="1">
    <citation type="journal article" date="2015" name="Mol. Biochem. Parasitol.">
        <title>Identification of polymorphic genes for use in assemblage B genotyping assays through comparative genomics of multiple assemblage B Giardia duodenalis isolates.</title>
        <authorList>
            <person name="Wielinga C."/>
            <person name="Thompson R.C."/>
            <person name="Monis P."/>
            <person name="Ryan U."/>
        </authorList>
    </citation>
    <scope>NUCLEOTIDE SEQUENCE [LARGE SCALE GENOMIC DNA]</scope>
    <source>
        <strain evidence="7 8">BAH15c1</strain>
    </source>
</reference>
<keyword evidence="3" id="KW-0547">Nucleotide-binding</keyword>
<dbReference type="Pfam" id="PF00023">
    <property type="entry name" value="Ank"/>
    <property type="match status" value="1"/>
</dbReference>
<sequence length="563" mass="63509">MGVKTLRYDRYREAFLLRADEYRSLFEARRVYDNERVIVEAVTLSHASVEEREELIREYTQLLALQHDCILSVQNIHYDTREGHCLLIESEYVHGSLDASIRDAAGVGIPFDEEYIWDVLERIASGLVYLYTNDSFPTKAHGRVWPYNVLRTASGKLVLKDPLLPLHLTDRLLPPEYRKSEFCYLAPEIVQSKSLSEFSDIWMVGCLLYELCTLHPPPINPGVLTETPDLPALQHLDATSAFSHELVLCIKSCLHYLPELRPSASMLKDLCARRSASTLSNEATGPMDLAVNILSTAAHSLDDDNQMKTRQSLLLKESKAKLTMARDALLFMAIRNNDLADVLTQKATFLRDPYKYFQRAIDDCRPEIIHQFCLWNYEHNLGIAISARKGTSTNVKTPLMNAALAGNAAGVLENLHLSGKYCYDYLTGGETALYYAVLGHNPECVKLLLCELGIYNEKGHTASSLLQLSKGFQHDYANLLLPEQWIQPQESIAQYLLPEGNDAADDFDTLQNEAEAKLDALSKHINTKVRRKKDSAGCPFEAIGEAIDKTLRDCLRNLREGLQ</sequence>
<dbReference type="PANTHER" id="PTHR43671:SF13">
    <property type="entry name" value="SERINE_THREONINE-PROTEIN KINASE NEK2"/>
    <property type="match status" value="1"/>
</dbReference>
<dbReference type="PROSITE" id="PS50011">
    <property type="entry name" value="PROTEIN_KINASE_DOM"/>
    <property type="match status" value="1"/>
</dbReference>
<dbReference type="GO" id="GO:0005524">
    <property type="term" value="F:ATP binding"/>
    <property type="evidence" value="ECO:0007669"/>
    <property type="project" value="UniProtKB-KW"/>
</dbReference>
<organism evidence="7 8">
    <name type="scientific">Giardia duodenalis assemblage B</name>
    <dbReference type="NCBI Taxonomy" id="1394984"/>
    <lineage>
        <taxon>Eukaryota</taxon>
        <taxon>Metamonada</taxon>
        <taxon>Diplomonadida</taxon>
        <taxon>Hexamitidae</taxon>
        <taxon>Giardiinae</taxon>
        <taxon>Giardia</taxon>
    </lineage>
</organism>
<evidence type="ECO:0000256" key="3">
    <source>
        <dbReference type="ARBA" id="ARBA00022741"/>
    </source>
</evidence>
<dbReference type="SUPFAM" id="SSF48403">
    <property type="entry name" value="Ankyrin repeat"/>
    <property type="match status" value="1"/>
</dbReference>
<evidence type="ECO:0000256" key="2">
    <source>
        <dbReference type="ARBA" id="ARBA00022679"/>
    </source>
</evidence>
<keyword evidence="5" id="KW-0067">ATP-binding</keyword>
<dbReference type="GO" id="GO:0004674">
    <property type="term" value="F:protein serine/threonine kinase activity"/>
    <property type="evidence" value="ECO:0007669"/>
    <property type="project" value="UniProtKB-KW"/>
</dbReference>
<dbReference type="PANTHER" id="PTHR43671">
    <property type="entry name" value="SERINE/THREONINE-PROTEIN KINASE NEK"/>
    <property type="match status" value="1"/>
</dbReference>
<dbReference type="InterPro" id="IPR036770">
    <property type="entry name" value="Ankyrin_rpt-contain_sf"/>
</dbReference>
<dbReference type="InterPro" id="IPR050660">
    <property type="entry name" value="NEK_Ser/Thr_kinase"/>
</dbReference>
<comment type="caution">
    <text evidence="7">The sequence shown here is derived from an EMBL/GenBank/DDBJ whole genome shotgun (WGS) entry which is preliminary data.</text>
</comment>
<gene>
    <name evidence="7" type="ORF">QR46_0987</name>
</gene>
<accession>A0A132NY61</accession>
<evidence type="ECO:0000259" key="6">
    <source>
        <dbReference type="PROSITE" id="PS50011"/>
    </source>
</evidence>
<evidence type="ECO:0000313" key="8">
    <source>
        <dbReference type="Proteomes" id="UP000070089"/>
    </source>
</evidence>
<dbReference type="Pfam" id="PF00069">
    <property type="entry name" value="Pkinase"/>
    <property type="match status" value="1"/>
</dbReference>
<dbReference type="InterPro" id="IPR002110">
    <property type="entry name" value="Ankyrin_rpt"/>
</dbReference>
<dbReference type="Gene3D" id="1.25.40.20">
    <property type="entry name" value="Ankyrin repeat-containing domain"/>
    <property type="match status" value="1"/>
</dbReference>
<keyword evidence="7" id="KW-0723">Serine/threonine-protein kinase</keyword>
<dbReference type="Proteomes" id="UP000070089">
    <property type="component" value="Unassembled WGS sequence"/>
</dbReference>
<evidence type="ECO:0000313" key="7">
    <source>
        <dbReference type="EMBL" id="KWX15009.1"/>
    </source>
</evidence>
<feature type="domain" description="Protein kinase" evidence="6">
    <location>
        <begin position="11"/>
        <end position="279"/>
    </location>
</feature>
<evidence type="ECO:0000256" key="1">
    <source>
        <dbReference type="ARBA" id="ARBA00012513"/>
    </source>
</evidence>
<dbReference type="EC" id="2.7.11.1" evidence="1"/>
<dbReference type="Gene3D" id="1.10.510.10">
    <property type="entry name" value="Transferase(Phosphotransferase) domain 1"/>
    <property type="match status" value="1"/>
</dbReference>
<dbReference type="InterPro" id="IPR011009">
    <property type="entry name" value="Kinase-like_dom_sf"/>
</dbReference>
<evidence type="ECO:0000256" key="4">
    <source>
        <dbReference type="ARBA" id="ARBA00022777"/>
    </source>
</evidence>
<keyword evidence="4 7" id="KW-0418">Kinase</keyword>
<dbReference type="InterPro" id="IPR000719">
    <property type="entry name" value="Prot_kinase_dom"/>
</dbReference>
<evidence type="ECO:0000256" key="5">
    <source>
        <dbReference type="ARBA" id="ARBA00022840"/>
    </source>
</evidence>
<dbReference type="EMBL" id="JXTI01000017">
    <property type="protein sequence ID" value="KWX15009.1"/>
    <property type="molecule type" value="Genomic_DNA"/>
</dbReference>
<proteinExistence type="predicted"/>
<dbReference type="SUPFAM" id="SSF56112">
    <property type="entry name" value="Protein kinase-like (PK-like)"/>
    <property type="match status" value="1"/>
</dbReference>